<gene>
    <name evidence="1" type="ORF">Patl1_05210</name>
</gene>
<reference evidence="2" key="1">
    <citation type="journal article" date="2023" name="G3 (Bethesda)">
        <title>Genome assembly and association tests identify interacting loci associated with vigor, precocity, and sex in interspecific pistachio rootstocks.</title>
        <authorList>
            <person name="Palmer W."/>
            <person name="Jacygrad E."/>
            <person name="Sagayaradj S."/>
            <person name="Cavanaugh K."/>
            <person name="Han R."/>
            <person name="Bertier L."/>
            <person name="Beede B."/>
            <person name="Kafkas S."/>
            <person name="Golino D."/>
            <person name="Preece J."/>
            <person name="Michelmore R."/>
        </authorList>
    </citation>
    <scope>NUCLEOTIDE SEQUENCE [LARGE SCALE GENOMIC DNA]</scope>
</reference>
<accession>A0ACC1BTQ1</accession>
<name>A0ACC1BTQ1_9ROSI</name>
<evidence type="ECO:0000313" key="1">
    <source>
        <dbReference type="EMBL" id="KAJ0102343.1"/>
    </source>
</evidence>
<proteinExistence type="predicted"/>
<protein>
    <submittedName>
        <fullName evidence="1">Uncharacterized protein</fullName>
    </submittedName>
</protein>
<keyword evidence="2" id="KW-1185">Reference proteome</keyword>
<organism evidence="1 2">
    <name type="scientific">Pistacia atlantica</name>
    <dbReference type="NCBI Taxonomy" id="434234"/>
    <lineage>
        <taxon>Eukaryota</taxon>
        <taxon>Viridiplantae</taxon>
        <taxon>Streptophyta</taxon>
        <taxon>Embryophyta</taxon>
        <taxon>Tracheophyta</taxon>
        <taxon>Spermatophyta</taxon>
        <taxon>Magnoliopsida</taxon>
        <taxon>eudicotyledons</taxon>
        <taxon>Gunneridae</taxon>
        <taxon>Pentapetalae</taxon>
        <taxon>rosids</taxon>
        <taxon>malvids</taxon>
        <taxon>Sapindales</taxon>
        <taxon>Anacardiaceae</taxon>
        <taxon>Pistacia</taxon>
    </lineage>
</organism>
<comment type="caution">
    <text evidence="1">The sequence shown here is derived from an EMBL/GenBank/DDBJ whole genome shotgun (WGS) entry which is preliminary data.</text>
</comment>
<dbReference type="Proteomes" id="UP001164250">
    <property type="component" value="Chromosome 3"/>
</dbReference>
<sequence length="109" mass="12427">MTTPITHTDDISLSSRVKLKKVIFVPNFHYNFLSVSKFCKDNNVTVLFFPHFCLFQDLWTGSMISIGKEYHGLYYLVKTQDNNMSSSVVDNKSDYSSSMNACTSVTYSV</sequence>
<evidence type="ECO:0000313" key="2">
    <source>
        <dbReference type="Proteomes" id="UP001164250"/>
    </source>
</evidence>
<dbReference type="EMBL" id="CM047899">
    <property type="protein sequence ID" value="KAJ0102343.1"/>
    <property type="molecule type" value="Genomic_DNA"/>
</dbReference>